<organism evidence="5 6">
    <name type="scientific">Acipenser oxyrinchus oxyrinchus</name>
    <dbReference type="NCBI Taxonomy" id="40147"/>
    <lineage>
        <taxon>Eukaryota</taxon>
        <taxon>Metazoa</taxon>
        <taxon>Chordata</taxon>
        <taxon>Craniata</taxon>
        <taxon>Vertebrata</taxon>
        <taxon>Euteleostomi</taxon>
        <taxon>Actinopterygii</taxon>
        <taxon>Chondrostei</taxon>
        <taxon>Acipenseriformes</taxon>
        <taxon>Acipenseridae</taxon>
        <taxon>Acipenser</taxon>
    </lineage>
</organism>
<feature type="signal peptide" evidence="3">
    <location>
        <begin position="1"/>
        <end position="21"/>
    </location>
</feature>
<evidence type="ECO:0000313" key="6">
    <source>
        <dbReference type="Proteomes" id="UP001230051"/>
    </source>
</evidence>
<dbReference type="SUPFAM" id="SSF48726">
    <property type="entry name" value="Immunoglobulin"/>
    <property type="match status" value="2"/>
</dbReference>
<dbReference type="InterPro" id="IPR036179">
    <property type="entry name" value="Ig-like_dom_sf"/>
</dbReference>
<dbReference type="EMBL" id="JAGXEW010000057">
    <property type="protein sequence ID" value="KAK1150628.1"/>
    <property type="molecule type" value="Genomic_DNA"/>
</dbReference>
<feature type="domain" description="Ig-like" evidence="4">
    <location>
        <begin position="23"/>
        <end position="116"/>
    </location>
</feature>
<dbReference type="PANTHER" id="PTHR19971">
    <property type="entry name" value="SIGNAL-REGULATORY PROTEIN BETA"/>
    <property type="match status" value="1"/>
</dbReference>
<dbReference type="InterPro" id="IPR003597">
    <property type="entry name" value="Ig_C1-set"/>
</dbReference>
<comment type="caution">
    <text evidence="5">The sequence shown here is derived from an EMBL/GenBank/DDBJ whole genome shotgun (WGS) entry which is preliminary data.</text>
</comment>
<dbReference type="InterPro" id="IPR007110">
    <property type="entry name" value="Ig-like_dom"/>
</dbReference>
<dbReference type="AlphaFoldDB" id="A0AAD8CJ42"/>
<dbReference type="Proteomes" id="UP001230051">
    <property type="component" value="Unassembled WGS sequence"/>
</dbReference>
<evidence type="ECO:0000256" key="1">
    <source>
        <dbReference type="ARBA" id="ARBA00023157"/>
    </source>
</evidence>
<dbReference type="InterPro" id="IPR013106">
    <property type="entry name" value="Ig_V-set"/>
</dbReference>
<keyword evidence="5" id="KW-0675">Receptor</keyword>
<dbReference type="Pfam" id="PF07686">
    <property type="entry name" value="V-set"/>
    <property type="match status" value="1"/>
</dbReference>
<accession>A0AAD8CJ42</accession>
<keyword evidence="6" id="KW-1185">Reference proteome</keyword>
<sequence>MNLHGGIYCLWAFCFTGTTVGNPIKLLLSPSHLSLLAGENATLSCRLNQNSGFKSYFYWKAVKQHPTAGENKTSDFIEEKGRFSISTEEDSPPAAVSTLLISDVSPYDHGRYFCAVHLLGDTTHALLNGTYIQLDVKARPQLSLTSHPSNTSGSRILSCSAVGYYPPDVSLSWDGSSIGVLSPTPQGPPTLHRDGSYSTSSTLLVTEALWITGAEIACVLSHSSLTEPLRKSIRQEDTFSDAAVITRHCVIVPALVIEILCVVYFSLCPAPVRN</sequence>
<evidence type="ECO:0000256" key="2">
    <source>
        <dbReference type="ARBA" id="ARBA00023180"/>
    </source>
</evidence>
<evidence type="ECO:0000259" key="4">
    <source>
        <dbReference type="PROSITE" id="PS50835"/>
    </source>
</evidence>
<keyword evidence="2" id="KW-0325">Glycoprotein</keyword>
<gene>
    <name evidence="5" type="primary">Tapbpl</name>
    <name evidence="5" type="ORF">AOXY_G33652</name>
</gene>
<feature type="chain" id="PRO_5042280444" evidence="3">
    <location>
        <begin position="22"/>
        <end position="274"/>
    </location>
</feature>
<name>A0AAD8CJ42_ACIOX</name>
<dbReference type="SMART" id="SM00406">
    <property type="entry name" value="IGv"/>
    <property type="match status" value="1"/>
</dbReference>
<keyword evidence="1" id="KW-1015">Disulfide bond</keyword>
<dbReference type="InterPro" id="IPR051755">
    <property type="entry name" value="Ig-like_CS_Receptor"/>
</dbReference>
<dbReference type="Pfam" id="PF07654">
    <property type="entry name" value="C1-set"/>
    <property type="match status" value="1"/>
</dbReference>
<reference evidence="5" key="1">
    <citation type="submission" date="2022-02" db="EMBL/GenBank/DDBJ databases">
        <title>Atlantic sturgeon de novo genome assembly.</title>
        <authorList>
            <person name="Stock M."/>
            <person name="Klopp C."/>
            <person name="Guiguen Y."/>
            <person name="Cabau C."/>
            <person name="Parinello H."/>
            <person name="Santidrian Yebra-Pimentel E."/>
            <person name="Kuhl H."/>
            <person name="Dirks R.P."/>
            <person name="Guessner J."/>
            <person name="Wuertz S."/>
            <person name="Du K."/>
            <person name="Schartl M."/>
        </authorList>
    </citation>
    <scope>NUCLEOTIDE SEQUENCE</scope>
    <source>
        <strain evidence="5">STURGEONOMICS-FGT-2020</strain>
        <tissue evidence="5">Whole blood</tissue>
    </source>
</reference>
<dbReference type="InterPro" id="IPR013783">
    <property type="entry name" value="Ig-like_fold"/>
</dbReference>
<dbReference type="SMART" id="SM00407">
    <property type="entry name" value="IGc1"/>
    <property type="match status" value="1"/>
</dbReference>
<protein>
    <submittedName>
        <fullName evidence="5">Natural cytotoxicity triggering receptor 3 ligand 1-like</fullName>
    </submittedName>
</protein>
<dbReference type="CDD" id="cd00098">
    <property type="entry name" value="IgC1"/>
    <property type="match status" value="1"/>
</dbReference>
<feature type="domain" description="Ig-like" evidence="4">
    <location>
        <begin position="140"/>
        <end position="234"/>
    </location>
</feature>
<dbReference type="SMART" id="SM00409">
    <property type="entry name" value="IG"/>
    <property type="match status" value="1"/>
</dbReference>
<dbReference type="InterPro" id="IPR003599">
    <property type="entry name" value="Ig_sub"/>
</dbReference>
<evidence type="ECO:0000313" key="5">
    <source>
        <dbReference type="EMBL" id="KAK1150628.1"/>
    </source>
</evidence>
<dbReference type="Gene3D" id="2.60.40.10">
    <property type="entry name" value="Immunoglobulins"/>
    <property type="match status" value="2"/>
</dbReference>
<dbReference type="PROSITE" id="PS50835">
    <property type="entry name" value="IG_LIKE"/>
    <property type="match status" value="2"/>
</dbReference>
<evidence type="ECO:0000256" key="3">
    <source>
        <dbReference type="SAM" id="SignalP"/>
    </source>
</evidence>
<keyword evidence="3" id="KW-0732">Signal</keyword>
<proteinExistence type="predicted"/>